<name>A0A931N5A2_9NOCA</name>
<comment type="caution">
    <text evidence="1">The sequence shown here is derived from an EMBL/GenBank/DDBJ whole genome shotgun (WGS) entry which is preliminary data.</text>
</comment>
<organism evidence="1 2">
    <name type="scientific">Nocardia bovistercoris</name>
    <dbReference type="NCBI Taxonomy" id="2785916"/>
    <lineage>
        <taxon>Bacteria</taxon>
        <taxon>Bacillati</taxon>
        <taxon>Actinomycetota</taxon>
        <taxon>Actinomycetes</taxon>
        <taxon>Mycobacteriales</taxon>
        <taxon>Nocardiaceae</taxon>
        <taxon>Nocardia</taxon>
    </lineage>
</organism>
<keyword evidence="2" id="KW-1185">Reference proteome</keyword>
<dbReference type="AlphaFoldDB" id="A0A931N5A2"/>
<dbReference type="EMBL" id="JADMLG010000011">
    <property type="protein sequence ID" value="MBH0779527.1"/>
    <property type="molecule type" value="Genomic_DNA"/>
</dbReference>
<dbReference type="Proteomes" id="UP000655751">
    <property type="component" value="Unassembled WGS sequence"/>
</dbReference>
<dbReference type="RefSeq" id="WP_196151839.1">
    <property type="nucleotide sequence ID" value="NZ_JADMLG010000011.1"/>
</dbReference>
<gene>
    <name evidence="1" type="ORF">IT779_24975</name>
</gene>
<protein>
    <submittedName>
        <fullName evidence="1">Uncharacterized protein</fullName>
    </submittedName>
</protein>
<reference evidence="1" key="1">
    <citation type="submission" date="2020-11" db="EMBL/GenBank/DDBJ databases">
        <title>Nocardia NEAU-351.nov., a novel actinomycete isolated from the cow dung.</title>
        <authorList>
            <person name="Zhang X."/>
        </authorList>
    </citation>
    <scope>NUCLEOTIDE SEQUENCE</scope>
    <source>
        <strain evidence="1">NEAU-351</strain>
    </source>
</reference>
<proteinExistence type="predicted"/>
<evidence type="ECO:0000313" key="2">
    <source>
        <dbReference type="Proteomes" id="UP000655751"/>
    </source>
</evidence>
<sequence>MTVYISASMMTSDITPECARREDGAARWRLSWLPDRALTRDQARAGMETDELLSDPTRVDDPMLHAAVEAGAAALGLPAEQVILVLSTRILARMAEEFEVTPRVRGGHAGGDRASRRAHLRVIEPPKVFG</sequence>
<accession>A0A931N5A2</accession>
<evidence type="ECO:0000313" key="1">
    <source>
        <dbReference type="EMBL" id="MBH0779527.1"/>
    </source>
</evidence>